<sequence>MYFITILVAVAGSVTYHLSLKHLPATLNPFFSLVVIYAFALLISLAGMVLYPTGSRSLSQLNWSVLGASLGIIGIEVGFLLAYRAGWSMGYTALSTNVLTTLMLLPLGYLLYREQPTVERLGGLLLCSGGLWLLLRR</sequence>
<proteinExistence type="predicted"/>
<evidence type="ECO:0000313" key="3">
    <source>
        <dbReference type="Proteomes" id="UP001433638"/>
    </source>
</evidence>
<feature type="transmembrane region" description="Helical" evidence="1">
    <location>
        <begin position="29"/>
        <end position="51"/>
    </location>
</feature>
<keyword evidence="1" id="KW-0472">Membrane</keyword>
<accession>A0ABV1M924</accession>
<feature type="transmembrane region" description="Helical" evidence="1">
    <location>
        <begin position="89"/>
        <end position="111"/>
    </location>
</feature>
<dbReference type="RefSeq" id="WP_349590211.1">
    <property type="nucleotide sequence ID" value="NZ_JBEFLD010000009.1"/>
</dbReference>
<feature type="transmembrane region" description="Helical" evidence="1">
    <location>
        <begin position="63"/>
        <end position="83"/>
    </location>
</feature>
<keyword evidence="3" id="KW-1185">Reference proteome</keyword>
<keyword evidence="1" id="KW-1133">Transmembrane helix</keyword>
<keyword evidence="1" id="KW-0812">Transmembrane</keyword>
<name>A0ABV1M924_9NEIS</name>
<evidence type="ECO:0008006" key="4">
    <source>
        <dbReference type="Google" id="ProtNLM"/>
    </source>
</evidence>
<dbReference type="Proteomes" id="UP001433638">
    <property type="component" value="Unassembled WGS sequence"/>
</dbReference>
<gene>
    <name evidence="2" type="ORF">ABNW52_16570</name>
</gene>
<reference evidence="2" key="1">
    <citation type="submission" date="2024-06" db="EMBL/GenBank/DDBJ databases">
        <title>Genome sequence of Vogesella sp. MAHUQ-64.</title>
        <authorList>
            <person name="Huq M.A."/>
        </authorList>
    </citation>
    <scope>NUCLEOTIDE SEQUENCE</scope>
    <source>
        <strain evidence="2">MAHUQ-64</strain>
    </source>
</reference>
<organism evidence="2 3">
    <name type="scientific">Vogesella oryzagri</name>
    <dbReference type="NCBI Taxonomy" id="3160864"/>
    <lineage>
        <taxon>Bacteria</taxon>
        <taxon>Pseudomonadati</taxon>
        <taxon>Pseudomonadota</taxon>
        <taxon>Betaproteobacteria</taxon>
        <taxon>Neisseriales</taxon>
        <taxon>Chromobacteriaceae</taxon>
        <taxon>Vogesella</taxon>
    </lineage>
</organism>
<evidence type="ECO:0000313" key="2">
    <source>
        <dbReference type="EMBL" id="MEQ6292230.1"/>
    </source>
</evidence>
<protein>
    <recommendedName>
        <fullName evidence="4">EamA domain-containing protein</fullName>
    </recommendedName>
</protein>
<comment type="caution">
    <text evidence="2">The sequence shown here is derived from an EMBL/GenBank/DDBJ whole genome shotgun (WGS) entry which is preliminary data.</text>
</comment>
<dbReference type="EMBL" id="JBEFLD010000009">
    <property type="protein sequence ID" value="MEQ6292230.1"/>
    <property type="molecule type" value="Genomic_DNA"/>
</dbReference>
<evidence type="ECO:0000256" key="1">
    <source>
        <dbReference type="SAM" id="Phobius"/>
    </source>
</evidence>